<keyword evidence="6 7" id="KW-0472">Membrane</keyword>
<feature type="transmembrane region" description="Helical" evidence="7">
    <location>
        <begin position="7"/>
        <end position="26"/>
    </location>
</feature>
<evidence type="ECO:0000259" key="8">
    <source>
        <dbReference type="PROSITE" id="PS50928"/>
    </source>
</evidence>
<keyword evidence="3" id="KW-1003">Cell membrane</keyword>
<comment type="similarity">
    <text evidence="7">Belongs to the binding-protein-dependent transport system permease family.</text>
</comment>
<dbReference type="RefSeq" id="WP_124708799.1">
    <property type="nucleotide sequence ID" value="NZ_CP033972.1"/>
</dbReference>
<evidence type="ECO:0000256" key="3">
    <source>
        <dbReference type="ARBA" id="ARBA00022475"/>
    </source>
</evidence>
<dbReference type="Proteomes" id="UP000271469">
    <property type="component" value="Chromosome"/>
</dbReference>
<dbReference type="InterPro" id="IPR050366">
    <property type="entry name" value="BP-dependent_transpt_permease"/>
</dbReference>
<gene>
    <name evidence="9" type="primary">gsiD_1</name>
    <name evidence="9" type="ORF">D7316_02859</name>
</gene>
<evidence type="ECO:0000313" key="10">
    <source>
        <dbReference type="Proteomes" id="UP000271469"/>
    </source>
</evidence>
<dbReference type="InterPro" id="IPR000515">
    <property type="entry name" value="MetI-like"/>
</dbReference>
<dbReference type="GO" id="GO:0005886">
    <property type="term" value="C:plasma membrane"/>
    <property type="evidence" value="ECO:0007669"/>
    <property type="project" value="UniProtKB-SubCell"/>
</dbReference>
<reference evidence="9 10" key="1">
    <citation type="submission" date="2018-11" db="EMBL/GenBank/DDBJ databases">
        <title>Gordonia insulae sp. nov., isolated from an island soil.</title>
        <authorList>
            <person name="Kim Y.S."/>
            <person name="Kim S.B."/>
        </authorList>
    </citation>
    <scope>NUCLEOTIDE SEQUENCE [LARGE SCALE GENOMIC DNA]</scope>
    <source>
        <strain evidence="9 10">MMS17-SY073</strain>
    </source>
</reference>
<dbReference type="KEGG" id="gom:D7316_02859"/>
<proteinExistence type="inferred from homology"/>
<name>A0A3G8JMX9_9ACTN</name>
<keyword evidence="10" id="KW-1185">Reference proteome</keyword>
<comment type="subcellular location">
    <subcellularLocation>
        <location evidence="1 7">Cell membrane</location>
        <topology evidence="1 7">Multi-pass membrane protein</topology>
    </subcellularLocation>
</comment>
<keyword evidence="4 7" id="KW-0812">Transmembrane</keyword>
<dbReference type="EMBL" id="CP033972">
    <property type="protein sequence ID" value="AZG46258.1"/>
    <property type="molecule type" value="Genomic_DNA"/>
</dbReference>
<dbReference type="SUPFAM" id="SSF161098">
    <property type="entry name" value="MetI-like"/>
    <property type="match status" value="1"/>
</dbReference>
<evidence type="ECO:0000256" key="4">
    <source>
        <dbReference type="ARBA" id="ARBA00022692"/>
    </source>
</evidence>
<dbReference type="AlphaFoldDB" id="A0A3G8JMX9"/>
<feature type="transmembrane region" description="Helical" evidence="7">
    <location>
        <begin position="111"/>
        <end position="136"/>
    </location>
</feature>
<feature type="transmembrane region" description="Helical" evidence="7">
    <location>
        <begin position="142"/>
        <end position="162"/>
    </location>
</feature>
<evidence type="ECO:0000313" key="9">
    <source>
        <dbReference type="EMBL" id="AZG46258.1"/>
    </source>
</evidence>
<keyword evidence="5 7" id="KW-1133">Transmembrane helix</keyword>
<protein>
    <submittedName>
        <fullName evidence="9">Glutathione transport system permease protein GsiD</fullName>
    </submittedName>
</protein>
<feature type="transmembrane region" description="Helical" evidence="7">
    <location>
        <begin position="66"/>
        <end position="90"/>
    </location>
</feature>
<dbReference type="PANTHER" id="PTHR43386:SF25">
    <property type="entry name" value="PEPTIDE ABC TRANSPORTER PERMEASE PROTEIN"/>
    <property type="match status" value="1"/>
</dbReference>
<evidence type="ECO:0000256" key="5">
    <source>
        <dbReference type="ARBA" id="ARBA00022989"/>
    </source>
</evidence>
<evidence type="ECO:0000256" key="6">
    <source>
        <dbReference type="ARBA" id="ARBA00023136"/>
    </source>
</evidence>
<sequence>MKHTRVWWLVPAAVIIAAAAIAPLFVDTSSGQGDIPYSEPSAQAWLGTDHLGRSILPQLLTGGWRIILIASTIAVLVTALAAMAGTVAALQPRLGAVIERATDAAMLVPPILAIMLVLLSWPSAGTAGLIVVAVLVGTPYSARVFAAAANGVAASGFIDVAVASGERLPYLAVREVLPNLRDTTLTQLGLRFVEAMYLVSTAAFLALPASLGESNWALMVRENSGGVLLNPWAVAAPALALALVAISLSVAVEIIASRRTTP</sequence>
<feature type="domain" description="ABC transmembrane type-1" evidence="8">
    <location>
        <begin position="67"/>
        <end position="252"/>
    </location>
</feature>
<keyword evidence="2 7" id="KW-0813">Transport</keyword>
<dbReference type="PANTHER" id="PTHR43386">
    <property type="entry name" value="OLIGOPEPTIDE TRANSPORT SYSTEM PERMEASE PROTEIN APPC"/>
    <property type="match status" value="1"/>
</dbReference>
<accession>A0A3G8JMX9</accession>
<organism evidence="9 10">
    <name type="scientific">Gordonia insulae</name>
    <dbReference type="NCBI Taxonomy" id="2420509"/>
    <lineage>
        <taxon>Bacteria</taxon>
        <taxon>Bacillati</taxon>
        <taxon>Actinomycetota</taxon>
        <taxon>Actinomycetes</taxon>
        <taxon>Mycobacteriales</taxon>
        <taxon>Gordoniaceae</taxon>
        <taxon>Gordonia</taxon>
    </lineage>
</organism>
<dbReference type="OrthoDB" id="6637947at2"/>
<feature type="transmembrane region" description="Helical" evidence="7">
    <location>
        <begin position="232"/>
        <end position="256"/>
    </location>
</feature>
<dbReference type="Pfam" id="PF00528">
    <property type="entry name" value="BPD_transp_1"/>
    <property type="match status" value="1"/>
</dbReference>
<evidence type="ECO:0000256" key="1">
    <source>
        <dbReference type="ARBA" id="ARBA00004651"/>
    </source>
</evidence>
<dbReference type="InterPro" id="IPR035906">
    <property type="entry name" value="MetI-like_sf"/>
</dbReference>
<evidence type="ECO:0000256" key="2">
    <source>
        <dbReference type="ARBA" id="ARBA00022448"/>
    </source>
</evidence>
<evidence type="ECO:0000256" key="7">
    <source>
        <dbReference type="RuleBase" id="RU363032"/>
    </source>
</evidence>
<dbReference type="PROSITE" id="PS50928">
    <property type="entry name" value="ABC_TM1"/>
    <property type="match status" value="1"/>
</dbReference>
<feature type="transmembrane region" description="Helical" evidence="7">
    <location>
        <begin position="195"/>
        <end position="212"/>
    </location>
</feature>
<dbReference type="GO" id="GO:0055085">
    <property type="term" value="P:transmembrane transport"/>
    <property type="evidence" value="ECO:0007669"/>
    <property type="project" value="InterPro"/>
</dbReference>